<dbReference type="Proteomes" id="UP000242450">
    <property type="component" value="Chromosome 5"/>
</dbReference>
<comment type="caution">
    <text evidence="2">The sequence shown here is derived from an EMBL/GenBank/DDBJ whole genome shotgun (WGS) entry which is preliminary data.</text>
</comment>
<evidence type="ECO:0000256" key="1">
    <source>
        <dbReference type="SAM" id="MobiDB-lite"/>
    </source>
</evidence>
<dbReference type="AlphaFoldDB" id="A0A212D851"/>
<protein>
    <submittedName>
        <fullName evidence="2">TRPV3</fullName>
    </submittedName>
</protein>
<name>A0A212D851_CEREH</name>
<feature type="compositionally biased region" description="Polar residues" evidence="1">
    <location>
        <begin position="51"/>
        <end position="64"/>
    </location>
</feature>
<accession>A0A212D851</accession>
<keyword evidence="3" id="KW-1185">Reference proteome</keyword>
<proteinExistence type="predicted"/>
<reference evidence="2 3" key="1">
    <citation type="journal article" date="2018" name="Mol. Genet. Genomics">
        <title>The red deer Cervus elaphus genome CerEla1.0: sequencing, annotating, genes, and chromosomes.</title>
        <authorList>
            <person name="Bana N.A."/>
            <person name="Nyiri A."/>
            <person name="Nagy J."/>
            <person name="Frank K."/>
            <person name="Nagy T."/>
            <person name="Steger V."/>
            <person name="Schiller M."/>
            <person name="Lakatos P."/>
            <person name="Sugar L."/>
            <person name="Horn P."/>
            <person name="Barta E."/>
            <person name="Orosz L."/>
        </authorList>
    </citation>
    <scope>NUCLEOTIDE SEQUENCE [LARGE SCALE GENOMIC DNA]</scope>
    <source>
        <strain evidence="2">Hungarian</strain>
    </source>
</reference>
<gene>
    <name evidence="2" type="ORF">Celaphus_00000860</name>
</gene>
<feature type="region of interest" description="Disordered" evidence="1">
    <location>
        <begin position="38"/>
        <end position="77"/>
    </location>
</feature>
<feature type="compositionally biased region" description="Acidic residues" evidence="1">
    <location>
        <begin position="67"/>
        <end position="77"/>
    </location>
</feature>
<dbReference type="EMBL" id="MKHE01000005">
    <property type="protein sequence ID" value="OWK14435.1"/>
    <property type="molecule type" value="Genomic_DNA"/>
</dbReference>
<feature type="compositionally biased region" description="Basic and acidic residues" evidence="1">
    <location>
        <begin position="41"/>
        <end position="50"/>
    </location>
</feature>
<organism evidence="2 3">
    <name type="scientific">Cervus elaphus hippelaphus</name>
    <name type="common">European red deer</name>
    <dbReference type="NCBI Taxonomy" id="46360"/>
    <lineage>
        <taxon>Eukaryota</taxon>
        <taxon>Metazoa</taxon>
        <taxon>Chordata</taxon>
        <taxon>Craniata</taxon>
        <taxon>Vertebrata</taxon>
        <taxon>Euteleostomi</taxon>
        <taxon>Mammalia</taxon>
        <taxon>Eutheria</taxon>
        <taxon>Laurasiatheria</taxon>
        <taxon>Artiodactyla</taxon>
        <taxon>Ruminantia</taxon>
        <taxon>Pecora</taxon>
        <taxon>Cervidae</taxon>
        <taxon>Cervinae</taxon>
        <taxon>Cervus</taxon>
    </lineage>
</organism>
<evidence type="ECO:0000313" key="2">
    <source>
        <dbReference type="EMBL" id="OWK14435.1"/>
    </source>
</evidence>
<sequence>MFVFHEVRLGNSENDYHTLRINEVKWTEWKTHVSFLNEDPGPGRRTDFNKIQDSSRSNSKTTLNAFEEIDEFPETSV</sequence>
<evidence type="ECO:0000313" key="3">
    <source>
        <dbReference type="Proteomes" id="UP000242450"/>
    </source>
</evidence>